<feature type="transmembrane region" description="Helical" evidence="1">
    <location>
        <begin position="94"/>
        <end position="116"/>
    </location>
</feature>
<evidence type="ECO:0000313" key="3">
    <source>
        <dbReference type="Proteomes" id="UP000309133"/>
    </source>
</evidence>
<feature type="transmembrane region" description="Helical" evidence="1">
    <location>
        <begin position="204"/>
        <end position="226"/>
    </location>
</feature>
<dbReference type="AlphaFoldDB" id="A0A4S4FLE6"/>
<evidence type="ECO:0000256" key="1">
    <source>
        <dbReference type="SAM" id="Phobius"/>
    </source>
</evidence>
<name>A0A4S4FLE6_9MICO</name>
<feature type="transmembrane region" description="Helical" evidence="1">
    <location>
        <begin position="62"/>
        <end position="82"/>
    </location>
</feature>
<gene>
    <name evidence="2" type="ORF">E6C64_16010</name>
</gene>
<accession>A0A4S4FLE6</accession>
<dbReference type="EMBL" id="SSSM01000005">
    <property type="protein sequence ID" value="THG30135.1"/>
    <property type="molecule type" value="Genomic_DNA"/>
</dbReference>
<feature type="transmembrane region" description="Helical" evidence="1">
    <location>
        <begin position="36"/>
        <end position="55"/>
    </location>
</feature>
<keyword evidence="1" id="KW-0472">Membrane</keyword>
<keyword evidence="1" id="KW-0812">Transmembrane</keyword>
<feature type="transmembrane region" description="Helical" evidence="1">
    <location>
        <begin position="128"/>
        <end position="147"/>
    </location>
</feature>
<feature type="transmembrane region" description="Helical" evidence="1">
    <location>
        <begin position="296"/>
        <end position="314"/>
    </location>
</feature>
<keyword evidence="1" id="KW-1133">Transmembrane helix</keyword>
<dbReference type="OrthoDB" id="227596at2"/>
<proteinExistence type="predicted"/>
<keyword evidence="3" id="KW-1185">Reference proteome</keyword>
<feature type="transmembrane region" description="Helical" evidence="1">
    <location>
        <begin position="232"/>
        <end position="254"/>
    </location>
</feature>
<feature type="transmembrane region" description="Helical" evidence="1">
    <location>
        <begin position="266"/>
        <end position="290"/>
    </location>
</feature>
<dbReference type="Proteomes" id="UP000309133">
    <property type="component" value="Unassembled WGS sequence"/>
</dbReference>
<dbReference type="RefSeq" id="WP_136428585.1">
    <property type="nucleotide sequence ID" value="NZ_SSSM01000005.1"/>
</dbReference>
<feature type="transmembrane region" description="Helical" evidence="1">
    <location>
        <begin position="167"/>
        <end position="192"/>
    </location>
</feature>
<organism evidence="2 3">
    <name type="scientific">Naasia lichenicola</name>
    <dbReference type="NCBI Taxonomy" id="2565933"/>
    <lineage>
        <taxon>Bacteria</taxon>
        <taxon>Bacillati</taxon>
        <taxon>Actinomycetota</taxon>
        <taxon>Actinomycetes</taxon>
        <taxon>Micrococcales</taxon>
        <taxon>Microbacteriaceae</taxon>
        <taxon>Naasia</taxon>
    </lineage>
</organism>
<comment type="caution">
    <text evidence="2">The sequence shown here is derived from an EMBL/GenBank/DDBJ whole genome shotgun (WGS) entry which is preliminary data.</text>
</comment>
<evidence type="ECO:0000313" key="2">
    <source>
        <dbReference type="EMBL" id="THG30135.1"/>
    </source>
</evidence>
<sequence length="379" mass="40108">MKAGRRRVLPVVAGVVALLITIASVPLSIGEAVWDTIAYSFLPASMAIAGTVVAVRVRGNPIGWLMLAIGLEGGIGEALEGWGRHSGLPGSDVAGWASASLTYVGIGLIPVLLMLFPSGRLPSRRWRAVFWITVGAILLSVVSSTFSRTTTRTGSTEVNPIATPGPWADLAFSVGEVGLVVGLVAAIASLAVRYRRGGLLERQQLKWVLFCAAFLALIGPFAFAFYFESVLVQIAIAAILVALPIAIAIAVLRYRLYAIDRIISRTASYAIVTALVVGAYSLVVVSATAVIPSLPAVGIASATLVAAGIFLPVLRRVQHFIDRRFNRAQYDAVRVVEAFGDRLRSGSNPHLAGDELVDAVEQALQPSAVGLWMRRDASG</sequence>
<protein>
    <submittedName>
        <fullName evidence="2">Uncharacterized protein</fullName>
    </submittedName>
</protein>
<feature type="transmembrane region" description="Helical" evidence="1">
    <location>
        <begin position="7"/>
        <end position="30"/>
    </location>
</feature>
<reference evidence="2 3" key="1">
    <citation type="submission" date="2019-04" db="EMBL/GenBank/DDBJ databases">
        <authorList>
            <person name="Jiang L."/>
        </authorList>
    </citation>
    <scope>NUCLEOTIDE SEQUENCE [LARGE SCALE GENOMIC DNA]</scope>
    <source>
        <strain evidence="2 3">YIM 131853</strain>
    </source>
</reference>